<feature type="transmembrane region" description="Helical" evidence="1">
    <location>
        <begin position="6"/>
        <end position="27"/>
    </location>
</feature>
<organism evidence="4">
    <name type="scientific">Drosophila rhopaloa</name>
    <name type="common">Fruit fly</name>
    <dbReference type="NCBI Taxonomy" id="1041015"/>
    <lineage>
        <taxon>Eukaryota</taxon>
        <taxon>Metazoa</taxon>
        <taxon>Ecdysozoa</taxon>
        <taxon>Arthropoda</taxon>
        <taxon>Hexapoda</taxon>
        <taxon>Insecta</taxon>
        <taxon>Pterygota</taxon>
        <taxon>Neoptera</taxon>
        <taxon>Endopterygota</taxon>
        <taxon>Diptera</taxon>
        <taxon>Brachycera</taxon>
        <taxon>Muscomorpha</taxon>
        <taxon>Ephydroidea</taxon>
        <taxon>Drosophilidae</taxon>
        <taxon>Drosophila</taxon>
        <taxon>Sophophora</taxon>
    </lineage>
</organism>
<protein>
    <submittedName>
        <fullName evidence="4">Uncharacterized protein LOC108049704</fullName>
    </submittedName>
</protein>
<evidence type="ECO:0000313" key="3">
    <source>
        <dbReference type="Proteomes" id="UP001652680"/>
    </source>
</evidence>
<evidence type="ECO:0000256" key="1">
    <source>
        <dbReference type="SAM" id="Phobius"/>
    </source>
</evidence>
<dbReference type="RefSeq" id="XP_016986476.1">
    <property type="nucleotide sequence ID" value="XM_017130987.1"/>
</dbReference>
<reference evidence="4" key="2">
    <citation type="submission" date="2025-04" db="UniProtKB">
        <authorList>
            <consortium name="RefSeq"/>
        </authorList>
    </citation>
    <scope>IDENTIFICATION</scope>
</reference>
<accession>A0A6P4FMK1</accession>
<gene>
    <name evidence="4" type="primary">LOC108049704</name>
    <name evidence="2" type="synonym">108049704</name>
</gene>
<dbReference type="GeneID" id="108049704"/>
<keyword evidence="1" id="KW-0472">Membrane</keyword>
<evidence type="ECO:0000313" key="4">
    <source>
        <dbReference type="RefSeq" id="XP_016986476.1"/>
    </source>
</evidence>
<dbReference type="AlphaFoldDB" id="A0A6P4FMK1"/>
<keyword evidence="1" id="KW-0812">Transmembrane</keyword>
<sequence length="132" mass="14858">MSAILLYGICLGLSILLLFVGAALGPLKRLILNRRGRNQLAVVPAVSNAGQRASYDPLEQSSWHKSIRVYIRYLARYVHVPPDLEEAGMPEELHRHMQVLAMLQDLFRTGRLQRTSVPVSDSVPDLDLDQNR</sequence>
<reference evidence="2" key="3">
    <citation type="submission" date="2025-05" db="UniProtKB">
        <authorList>
            <consortium name="EnsemblMetazoa"/>
        </authorList>
    </citation>
    <scope>IDENTIFICATION</scope>
</reference>
<keyword evidence="1" id="KW-1133">Transmembrane helix</keyword>
<keyword evidence="3" id="KW-1185">Reference proteome</keyword>
<dbReference type="EnsemblMetazoa" id="XM_017130987.2">
    <property type="protein sequence ID" value="XP_016986476.1"/>
    <property type="gene ID" value="LOC108049704"/>
</dbReference>
<evidence type="ECO:0000313" key="2">
    <source>
        <dbReference type="EnsemblMetazoa" id="XP_016986476.1"/>
    </source>
</evidence>
<reference evidence="3" key="1">
    <citation type="journal article" date="2021" name="Elife">
        <title>Highly contiguous assemblies of 101 drosophilid genomes.</title>
        <authorList>
            <person name="Kim B.Y."/>
            <person name="Wang J.R."/>
            <person name="Miller D.E."/>
            <person name="Barmina O."/>
            <person name="Delaney E."/>
            <person name="Thompson A."/>
            <person name="Comeault A.A."/>
            <person name="Peede D."/>
            <person name="D'Agostino E.R."/>
            <person name="Pelaez J."/>
            <person name="Aguilar J.M."/>
            <person name="Haji D."/>
            <person name="Matsunaga T."/>
            <person name="Armstrong E.E."/>
            <person name="Zych M."/>
            <person name="Ogawa Y."/>
            <person name="Stamenkovic-Radak M."/>
            <person name="Jelic M."/>
            <person name="Veselinovic M.S."/>
            <person name="Tanaskovic M."/>
            <person name="Eric P."/>
            <person name="Gao J.J."/>
            <person name="Katoh T.K."/>
            <person name="Toda M.J."/>
            <person name="Watabe H."/>
            <person name="Watada M."/>
            <person name="Davis J.S."/>
            <person name="Moyle L.C."/>
            <person name="Manoli G."/>
            <person name="Bertolini E."/>
            <person name="Kostal V."/>
            <person name="Hawley R.S."/>
            <person name="Takahashi A."/>
            <person name="Jones C.D."/>
            <person name="Price D.K."/>
            <person name="Whiteman N."/>
            <person name="Kopp A."/>
            <person name="Matute D.R."/>
            <person name="Petrov D.A."/>
        </authorList>
    </citation>
    <scope>NUCLEOTIDE SEQUENCE [LARGE SCALE GENOMIC DNA]</scope>
</reference>
<dbReference type="Proteomes" id="UP001652680">
    <property type="component" value="Unassembled WGS sequence"/>
</dbReference>
<proteinExistence type="predicted"/>
<dbReference type="OrthoDB" id="7861707at2759"/>
<name>A0A6P4FMK1_DRORH</name>